<feature type="transmembrane region" description="Helical" evidence="6">
    <location>
        <begin position="472"/>
        <end position="491"/>
    </location>
</feature>
<evidence type="ECO:0000256" key="1">
    <source>
        <dbReference type="ARBA" id="ARBA00004141"/>
    </source>
</evidence>
<keyword evidence="2 6" id="KW-0812">Transmembrane</keyword>
<gene>
    <name evidence="7" type="ORF">MKZ38_001876</name>
</gene>
<dbReference type="EMBL" id="JAKWBI020000153">
    <property type="protein sequence ID" value="KAJ2901394.1"/>
    <property type="molecule type" value="Genomic_DNA"/>
</dbReference>
<feature type="transmembrane region" description="Helical" evidence="6">
    <location>
        <begin position="532"/>
        <end position="556"/>
    </location>
</feature>
<evidence type="ECO:0000256" key="3">
    <source>
        <dbReference type="ARBA" id="ARBA00022989"/>
    </source>
</evidence>
<feature type="transmembrane region" description="Helical" evidence="6">
    <location>
        <begin position="133"/>
        <end position="155"/>
    </location>
</feature>
<keyword evidence="8" id="KW-1185">Reference proteome</keyword>
<dbReference type="PANTHER" id="PTHR11040">
    <property type="entry name" value="ZINC/IRON TRANSPORTER"/>
    <property type="match status" value="1"/>
</dbReference>
<evidence type="ECO:0000313" key="8">
    <source>
        <dbReference type="Proteomes" id="UP001201980"/>
    </source>
</evidence>
<feature type="region of interest" description="Disordered" evidence="5">
    <location>
        <begin position="1"/>
        <end position="25"/>
    </location>
</feature>
<name>A0AAD5RR61_9PEZI</name>
<proteinExistence type="predicted"/>
<feature type="transmembrane region" description="Helical" evidence="6">
    <location>
        <begin position="235"/>
        <end position="257"/>
    </location>
</feature>
<evidence type="ECO:0000256" key="5">
    <source>
        <dbReference type="SAM" id="MobiDB-lite"/>
    </source>
</evidence>
<dbReference type="Pfam" id="PF02535">
    <property type="entry name" value="Zip"/>
    <property type="match status" value="1"/>
</dbReference>
<keyword evidence="4 6" id="KW-0472">Membrane</keyword>
<dbReference type="GO" id="GO:0005385">
    <property type="term" value="F:zinc ion transmembrane transporter activity"/>
    <property type="evidence" value="ECO:0007669"/>
    <property type="project" value="TreeGrafter"/>
</dbReference>
<feature type="transmembrane region" description="Helical" evidence="6">
    <location>
        <begin position="605"/>
        <end position="625"/>
    </location>
</feature>
<keyword evidence="3 6" id="KW-1133">Transmembrane helix</keyword>
<feature type="transmembrane region" description="Helical" evidence="6">
    <location>
        <begin position="562"/>
        <end position="584"/>
    </location>
</feature>
<protein>
    <submittedName>
        <fullName evidence="7">Uncharacterized protein</fullName>
    </submittedName>
</protein>
<sequence>MNRPSRNDDTAEHPTWNQSPPDLAADLTTCEDLKGMANAREYRSGNGIGDADEGIGTMMVNPVSARERAVVPPGSGADGRLSLGQRSKAGSCPLPKETMAYCYGNYSVPASAAAPSVAIGAPSPLLGRRSKAALSWATWILSVVSVSILLNYLSIPAFFSGWSSESQDHHPSSVSQDRIPSTIDPSFLSASAFANPATGYHHNVGSPVSSSLLTKRTSTCGTGQPIAESEYNTPLHVGALIIILTVSSLACAFSIIMKKMPRFKIPPNFFFGIRHFGTGVLIATAFVHLLPTAFTYLADPCLSGFWTEDYPAMPGAIALAGIFFVTLIEMVFSPHRHINQDGGVIENMQEVQEMGRAGIRRASRAETIRNGDESAIVDDSDIDMESTTANPRAASRPEAESGPVRDLGPLRGRSLSISRQLSRVGGRPGASAISKPEMIDIENAHHGHHHHEGGRIVLTPEQQHNKDILQCMMLEMGILFHSVFIGMALSVSVGKEFIVLLIAIAFHQSFEGLALGARIAAIDWPEKTWQPWIMAFAYGCTTPIGQAIGLGVHGLYDPASELGLVLVGTMNAISSGLLVFASLVELLSEDFLSDESWRALQGKRRVVACLLVLAGAFGMSFVGAWA</sequence>
<dbReference type="PANTHER" id="PTHR11040:SF55">
    <property type="entry name" value="MEMBRANE ZINC ION TRANSPORTER, PUTATIVE (AFU_ORTHOLOGUE AFUA_6G00470)-RELATED"/>
    <property type="match status" value="1"/>
</dbReference>
<reference evidence="7" key="1">
    <citation type="submission" date="2022-07" db="EMBL/GenBank/DDBJ databases">
        <title>Draft genome sequence of Zalerion maritima ATCC 34329, a (micro)plastics degrading marine fungus.</title>
        <authorList>
            <person name="Paco A."/>
            <person name="Goncalves M.F.M."/>
            <person name="Rocha-Santos T.A.P."/>
            <person name="Alves A."/>
        </authorList>
    </citation>
    <scope>NUCLEOTIDE SEQUENCE</scope>
    <source>
        <strain evidence="7">ATCC 34329</strain>
    </source>
</reference>
<evidence type="ECO:0000313" key="7">
    <source>
        <dbReference type="EMBL" id="KAJ2901394.1"/>
    </source>
</evidence>
<dbReference type="AlphaFoldDB" id="A0AAD5RR61"/>
<dbReference type="Proteomes" id="UP001201980">
    <property type="component" value="Unassembled WGS sequence"/>
</dbReference>
<feature type="transmembrane region" description="Helical" evidence="6">
    <location>
        <begin position="497"/>
        <end position="520"/>
    </location>
</feature>
<feature type="region of interest" description="Disordered" evidence="5">
    <location>
        <begin position="370"/>
        <end position="411"/>
    </location>
</feature>
<feature type="compositionally biased region" description="Acidic residues" evidence="5">
    <location>
        <begin position="375"/>
        <end position="384"/>
    </location>
</feature>
<dbReference type="GO" id="GO:0005886">
    <property type="term" value="C:plasma membrane"/>
    <property type="evidence" value="ECO:0007669"/>
    <property type="project" value="TreeGrafter"/>
</dbReference>
<feature type="transmembrane region" description="Helical" evidence="6">
    <location>
        <begin position="310"/>
        <end position="332"/>
    </location>
</feature>
<comment type="subcellular location">
    <subcellularLocation>
        <location evidence="1">Membrane</location>
        <topology evidence="1">Multi-pass membrane protein</topology>
    </subcellularLocation>
</comment>
<evidence type="ECO:0000256" key="2">
    <source>
        <dbReference type="ARBA" id="ARBA00022692"/>
    </source>
</evidence>
<comment type="caution">
    <text evidence="7">The sequence shown here is derived from an EMBL/GenBank/DDBJ whole genome shotgun (WGS) entry which is preliminary data.</text>
</comment>
<organism evidence="7 8">
    <name type="scientific">Zalerion maritima</name>
    <dbReference type="NCBI Taxonomy" id="339359"/>
    <lineage>
        <taxon>Eukaryota</taxon>
        <taxon>Fungi</taxon>
        <taxon>Dikarya</taxon>
        <taxon>Ascomycota</taxon>
        <taxon>Pezizomycotina</taxon>
        <taxon>Sordariomycetes</taxon>
        <taxon>Lulworthiomycetidae</taxon>
        <taxon>Lulworthiales</taxon>
        <taxon>Lulworthiaceae</taxon>
        <taxon>Zalerion</taxon>
    </lineage>
</organism>
<evidence type="ECO:0000256" key="4">
    <source>
        <dbReference type="ARBA" id="ARBA00023136"/>
    </source>
</evidence>
<dbReference type="InterPro" id="IPR003689">
    <property type="entry name" value="ZIP"/>
</dbReference>
<feature type="compositionally biased region" description="Basic and acidic residues" evidence="5">
    <location>
        <begin position="1"/>
        <end position="12"/>
    </location>
</feature>
<feature type="transmembrane region" description="Helical" evidence="6">
    <location>
        <begin position="269"/>
        <end position="290"/>
    </location>
</feature>
<evidence type="ECO:0000256" key="6">
    <source>
        <dbReference type="SAM" id="Phobius"/>
    </source>
</evidence>
<accession>A0AAD5RR61</accession>